<dbReference type="GO" id="GO:0042182">
    <property type="term" value="P:ketone catabolic process"/>
    <property type="evidence" value="ECO:0007669"/>
    <property type="project" value="UniProtKB-ARBA"/>
</dbReference>
<keyword evidence="3" id="KW-0704">Schiff base</keyword>
<dbReference type="Proteomes" id="UP000262607">
    <property type="component" value="Chromosome"/>
</dbReference>
<dbReference type="CDD" id="cd00956">
    <property type="entry name" value="Transaldolase_FSA"/>
    <property type="match status" value="1"/>
</dbReference>
<dbReference type="AlphaFoldDB" id="A0AAD1FRR8"/>
<dbReference type="InterPro" id="IPR001585">
    <property type="entry name" value="TAL/FSA"/>
</dbReference>
<proteinExistence type="predicted"/>
<protein>
    <submittedName>
        <fullName evidence="4">Translaldolase</fullName>
        <ecNumber evidence="4">2.2.1.2</ecNumber>
    </submittedName>
</protein>
<evidence type="ECO:0000313" key="5">
    <source>
        <dbReference type="Proteomes" id="UP000262607"/>
    </source>
</evidence>
<dbReference type="PANTHER" id="PTHR10683:SF40">
    <property type="entry name" value="FRUCTOSE-6-PHOSPHATE ALDOLASE 1-RELATED"/>
    <property type="match status" value="1"/>
</dbReference>
<dbReference type="InterPro" id="IPR018225">
    <property type="entry name" value="Transaldolase_AS"/>
</dbReference>
<dbReference type="FunFam" id="3.20.20.70:FF:000018">
    <property type="entry name" value="Probable transaldolase"/>
    <property type="match status" value="1"/>
</dbReference>
<name>A0AAD1FRR8_9FLAO</name>
<reference evidence="4 5" key="1">
    <citation type="submission" date="2014-06" db="EMBL/GenBank/DDBJ databases">
        <title>Genome sequence of the intracellular symbiont Blattabacterium cuenoti, strain CPU2 from the wood feeding cockroach Cryptocercus punctulatus.</title>
        <authorList>
            <person name="Kinjo Y."/>
            <person name="Ohkuma M."/>
            <person name="Tokuda G."/>
        </authorList>
    </citation>
    <scope>NUCLEOTIDE SEQUENCE [LARGE SCALE GENOMIC DNA]</scope>
    <source>
        <strain evidence="4 5">CPU2</strain>
    </source>
</reference>
<dbReference type="GO" id="GO:0004801">
    <property type="term" value="F:transaldolase activity"/>
    <property type="evidence" value="ECO:0007669"/>
    <property type="project" value="UniProtKB-EC"/>
</dbReference>
<dbReference type="GO" id="GO:0005975">
    <property type="term" value="P:carbohydrate metabolic process"/>
    <property type="evidence" value="ECO:0007669"/>
    <property type="project" value="InterPro"/>
</dbReference>
<accession>A0AAD1FRR8</accession>
<dbReference type="RefSeq" id="WP_110548632.1">
    <property type="nucleotide sequence ID" value="NZ_AP014610.1"/>
</dbReference>
<dbReference type="InterPro" id="IPR013785">
    <property type="entry name" value="Aldolase_TIM"/>
</dbReference>
<dbReference type="EC" id="2.2.1.2" evidence="4"/>
<dbReference type="PANTHER" id="PTHR10683">
    <property type="entry name" value="TRANSALDOLASE"/>
    <property type="match status" value="1"/>
</dbReference>
<dbReference type="GeneID" id="66556670"/>
<evidence type="ECO:0000256" key="1">
    <source>
        <dbReference type="ARBA" id="ARBA00004496"/>
    </source>
</evidence>
<evidence type="ECO:0000256" key="2">
    <source>
        <dbReference type="ARBA" id="ARBA00022490"/>
    </source>
</evidence>
<keyword evidence="4" id="KW-0808">Transferase</keyword>
<keyword evidence="2" id="KW-0963">Cytoplasm</keyword>
<dbReference type="EMBL" id="AP014610">
    <property type="protein sequence ID" value="BBA17891.1"/>
    <property type="molecule type" value="Genomic_DNA"/>
</dbReference>
<dbReference type="GO" id="GO:0005737">
    <property type="term" value="C:cytoplasm"/>
    <property type="evidence" value="ECO:0007669"/>
    <property type="project" value="UniProtKB-SubCell"/>
</dbReference>
<dbReference type="Pfam" id="PF00923">
    <property type="entry name" value="TAL_FSA"/>
    <property type="match status" value="1"/>
</dbReference>
<evidence type="ECO:0000313" key="4">
    <source>
        <dbReference type="EMBL" id="BBA17891.1"/>
    </source>
</evidence>
<dbReference type="GO" id="GO:0016832">
    <property type="term" value="F:aldehyde-lyase activity"/>
    <property type="evidence" value="ECO:0007669"/>
    <property type="project" value="InterPro"/>
</dbReference>
<gene>
    <name evidence="4" type="primary">fsa</name>
    <name evidence="4" type="ORF">CPU2_399</name>
</gene>
<dbReference type="Gene3D" id="3.20.20.70">
    <property type="entry name" value="Aldolase class I"/>
    <property type="match status" value="1"/>
</dbReference>
<dbReference type="InterPro" id="IPR033919">
    <property type="entry name" value="TSA/FSA_arc/bac"/>
</dbReference>
<dbReference type="NCBIfam" id="TIGR00875">
    <property type="entry name" value="fsa_talC_mipB"/>
    <property type="match status" value="1"/>
</dbReference>
<sequence>MKFFIDTANLAEIKKAKKLGVLDGVTTNPTLISKEFIPKKNINNHYISICQLLDDEEGNVSAELISTNYIDMIQEGEKLSLLHPKIVVKIPMIKDGIKAIKYLSKKNIKTNCTLVFSSGQAILAAKSGSNYISPFLGRLEDLSYNGLNLIKEIKNIYDNYHFDTKILAASIRNPLQIIECSKIGIYAVTSPLKIILSLFNHPLTEIGLKKFLEDYENIIN</sequence>
<evidence type="ECO:0000256" key="3">
    <source>
        <dbReference type="ARBA" id="ARBA00023270"/>
    </source>
</evidence>
<comment type="subcellular location">
    <subcellularLocation>
        <location evidence="1">Cytoplasm</location>
    </subcellularLocation>
</comment>
<dbReference type="InterPro" id="IPR004731">
    <property type="entry name" value="Transaldolase_3B/F6P_aldolase"/>
</dbReference>
<dbReference type="SUPFAM" id="SSF51569">
    <property type="entry name" value="Aldolase"/>
    <property type="match status" value="1"/>
</dbReference>
<dbReference type="PROSITE" id="PS01054">
    <property type="entry name" value="TRANSALDOLASE_1"/>
    <property type="match status" value="1"/>
</dbReference>
<organism evidence="4 5">
    <name type="scientific">Blattabacterium punctulatus CPU2</name>
    <dbReference type="NCBI Taxonomy" id="1457032"/>
    <lineage>
        <taxon>Bacteria</taxon>
        <taxon>Pseudomonadati</taxon>
        <taxon>Bacteroidota</taxon>
        <taxon>Flavobacteriia</taxon>
        <taxon>Flavobacteriales</taxon>
        <taxon>Blattabacteriaceae</taxon>
        <taxon>Blattabacterium</taxon>
    </lineage>
</organism>